<dbReference type="AlphaFoldDB" id="A0A285QL17"/>
<evidence type="ECO:0000313" key="2">
    <source>
        <dbReference type="Proteomes" id="UP000219494"/>
    </source>
</evidence>
<dbReference type="Proteomes" id="UP000219494">
    <property type="component" value="Unassembled WGS sequence"/>
</dbReference>
<accession>A0A285QL17</accession>
<keyword evidence="2" id="KW-1185">Reference proteome</keyword>
<evidence type="ECO:0000313" key="1">
    <source>
        <dbReference type="EMBL" id="SOB80762.1"/>
    </source>
</evidence>
<dbReference type="RefSeq" id="WP_097063022.1">
    <property type="nucleotide sequence ID" value="NZ_OBMI01000001.1"/>
</dbReference>
<proteinExistence type="predicted"/>
<reference evidence="1 2" key="1">
    <citation type="submission" date="2017-07" db="EMBL/GenBank/DDBJ databases">
        <authorList>
            <person name="Sun Z.S."/>
            <person name="Albrecht U."/>
            <person name="Echele G."/>
            <person name="Lee C.C."/>
        </authorList>
    </citation>
    <scope>NUCLEOTIDE SEQUENCE [LARGE SCALE GENOMIC DNA]</scope>
    <source>
        <strain evidence="1 2">CGMCC 1.12672</strain>
    </source>
</reference>
<protein>
    <submittedName>
        <fullName evidence="1">Uncharacterized protein</fullName>
    </submittedName>
</protein>
<sequence>MTTNCTAAAALRYLSEPLHDSISTPLAARALPSGVRYTNPSLILMASSHFARLGADQLETVARHFGADLAHLTYRTDAGVSVDVAMRVAGSFEAFRGLALLEYEGTRWMTLGRRRLWVRLDGCGLQLAARAPTSDAGALTHGKEQALASIVALAGHSTNVVELHR</sequence>
<organism evidence="1 2">
    <name type="scientific">Sphingomonas guangdongensis</name>
    <dbReference type="NCBI Taxonomy" id="1141890"/>
    <lineage>
        <taxon>Bacteria</taxon>
        <taxon>Pseudomonadati</taxon>
        <taxon>Pseudomonadota</taxon>
        <taxon>Alphaproteobacteria</taxon>
        <taxon>Sphingomonadales</taxon>
        <taxon>Sphingomonadaceae</taxon>
        <taxon>Sphingomonas</taxon>
    </lineage>
</organism>
<name>A0A285QL17_9SPHN</name>
<gene>
    <name evidence="1" type="ORF">SAMN06297144_1224</name>
</gene>
<dbReference type="EMBL" id="OBMI01000001">
    <property type="protein sequence ID" value="SOB80762.1"/>
    <property type="molecule type" value="Genomic_DNA"/>
</dbReference>